<accession>A0ABR2XFF6</accession>
<dbReference type="Proteomes" id="UP001465668">
    <property type="component" value="Unassembled WGS sequence"/>
</dbReference>
<keyword evidence="2" id="KW-1185">Reference proteome</keyword>
<organism evidence="1 2">
    <name type="scientific">Seiridium cardinale</name>
    <dbReference type="NCBI Taxonomy" id="138064"/>
    <lineage>
        <taxon>Eukaryota</taxon>
        <taxon>Fungi</taxon>
        <taxon>Dikarya</taxon>
        <taxon>Ascomycota</taxon>
        <taxon>Pezizomycotina</taxon>
        <taxon>Sordariomycetes</taxon>
        <taxon>Xylariomycetidae</taxon>
        <taxon>Amphisphaeriales</taxon>
        <taxon>Sporocadaceae</taxon>
        <taxon>Seiridium</taxon>
    </lineage>
</organism>
<proteinExistence type="predicted"/>
<protein>
    <submittedName>
        <fullName evidence="1">Uncharacterized protein</fullName>
    </submittedName>
</protein>
<sequence>MKYNIVPLFAAAALASTLHQKRNATSYAVADFYAGCIPHSLFCYYEFVVDAATNCTLMLQGPDYLPAVSLTGCEDPAYSWSVAKTNASGLALTITTVAPTNSTGNVTGIHEITSDELFVTNNGAVSDQNYVGPMNFTVNTL</sequence>
<gene>
    <name evidence="1" type="ORF">SCAR479_10746</name>
</gene>
<reference evidence="1 2" key="1">
    <citation type="submission" date="2024-02" db="EMBL/GenBank/DDBJ databases">
        <title>First draft genome assembly of two strains of Seiridium cardinale.</title>
        <authorList>
            <person name="Emiliani G."/>
            <person name="Scali E."/>
        </authorList>
    </citation>
    <scope>NUCLEOTIDE SEQUENCE [LARGE SCALE GENOMIC DNA]</scope>
    <source>
        <strain evidence="1 2">BM-138-000479</strain>
    </source>
</reference>
<dbReference type="EMBL" id="JARVKM010000060">
    <property type="protein sequence ID" value="KAK9772529.1"/>
    <property type="molecule type" value="Genomic_DNA"/>
</dbReference>
<evidence type="ECO:0000313" key="1">
    <source>
        <dbReference type="EMBL" id="KAK9772529.1"/>
    </source>
</evidence>
<evidence type="ECO:0000313" key="2">
    <source>
        <dbReference type="Proteomes" id="UP001465668"/>
    </source>
</evidence>
<name>A0ABR2XFF6_9PEZI</name>
<comment type="caution">
    <text evidence="1">The sequence shown here is derived from an EMBL/GenBank/DDBJ whole genome shotgun (WGS) entry which is preliminary data.</text>
</comment>